<dbReference type="AlphaFoldDB" id="Q47QK9"/>
<sequence length="314" mass="34966">MQPTGSREDRHTIVVQAPAARVYELIADVEQWPQLFPPTIHAERIEHSGNQERIRIWATANGDVKGWTSRRTLDPAARRIDFRQEVSAPPVAAMGGSWILEPLDEHSCRVVLLHDYRAVDDDPEKLEWISQAVDRNSTAELAALKTGVETLASGDDRLLSFEDSVRVHGSAKDLFDFINRADLWAERLPHVARVELTEDTPGLQILEMDTRSTDGTTHTTRSVRVCLDNQRIVYKQLVLPALLSLHTGRWTFVEDGDSTIATSQHTVVINTDRITDVLGAGADLAQARKAVREALGANSRATLGLAKAYAEERR</sequence>
<accession>Q47QK9</accession>
<protein>
    <submittedName>
        <fullName evidence="2">Actinorhodin polyketide synthase bifunctional cyclase/dehydratase</fullName>
    </submittedName>
</protein>
<organism evidence="2">
    <name type="scientific">Thermobifida fusca (strain YX)</name>
    <dbReference type="NCBI Taxonomy" id="269800"/>
    <lineage>
        <taxon>Bacteria</taxon>
        <taxon>Bacillati</taxon>
        <taxon>Actinomycetota</taxon>
        <taxon>Actinomycetes</taxon>
        <taxon>Streptosporangiales</taxon>
        <taxon>Nocardiopsidaceae</taxon>
        <taxon>Thermobifida</taxon>
    </lineage>
</organism>
<dbReference type="eggNOG" id="COG2867">
    <property type="taxonomic scope" value="Bacteria"/>
</dbReference>
<dbReference type="Pfam" id="PF03364">
    <property type="entry name" value="Polyketide_cyc"/>
    <property type="match status" value="2"/>
</dbReference>
<proteinExistence type="predicted"/>
<name>Q47QK9_THEFY</name>
<dbReference type="OrthoDB" id="3419705at2"/>
<dbReference type="RefSeq" id="WP_011291669.1">
    <property type="nucleotide sequence ID" value="NC_007333.1"/>
</dbReference>
<dbReference type="CDD" id="cd08861">
    <property type="entry name" value="OtcD1_ARO-CYC_like"/>
    <property type="match status" value="2"/>
</dbReference>
<dbReference type="InterPro" id="IPR023393">
    <property type="entry name" value="START-like_dom_sf"/>
</dbReference>
<dbReference type="STRING" id="269800.Tfu_1222"/>
<dbReference type="HOGENOM" id="CLU_049174_0_0_11"/>
<dbReference type="EMBL" id="CP000088">
    <property type="protein sequence ID" value="AAZ55260.1"/>
    <property type="molecule type" value="Genomic_DNA"/>
</dbReference>
<dbReference type="InterPro" id="IPR005031">
    <property type="entry name" value="COQ10_START"/>
</dbReference>
<dbReference type="SUPFAM" id="SSF55961">
    <property type="entry name" value="Bet v1-like"/>
    <property type="match status" value="2"/>
</dbReference>
<evidence type="ECO:0000259" key="1">
    <source>
        <dbReference type="Pfam" id="PF03364"/>
    </source>
</evidence>
<feature type="domain" description="Coenzyme Q-binding protein COQ10 START" evidence="1">
    <location>
        <begin position="15"/>
        <end position="117"/>
    </location>
</feature>
<reference evidence="2" key="1">
    <citation type="submission" date="2005-07" db="EMBL/GenBank/DDBJ databases">
        <title>Complete sequence of Thermobifida fusca YX.</title>
        <authorList>
            <consortium name="US DOE Joint Genome Institute"/>
            <person name="Copeland A."/>
            <person name="Lucas S."/>
            <person name="Lapidus A."/>
            <person name="Barry K."/>
            <person name="Detter J.C."/>
            <person name="Glavina T."/>
            <person name="Hammon N."/>
            <person name="Israni S."/>
            <person name="Pitluck S."/>
            <person name="Di Bartolo G."/>
            <person name="Chain P."/>
            <person name="Schmutz J."/>
            <person name="Larimer F."/>
            <person name="Land M."/>
            <person name="Lykidis A."/>
            <person name="Richardson P."/>
        </authorList>
    </citation>
    <scope>NUCLEOTIDE SEQUENCE</scope>
    <source>
        <strain evidence="2">YX</strain>
    </source>
</reference>
<dbReference type="Gene3D" id="3.30.530.20">
    <property type="match status" value="2"/>
</dbReference>
<gene>
    <name evidence="2" type="ordered locus">Tfu_1222</name>
</gene>
<evidence type="ECO:0000313" key="2">
    <source>
        <dbReference type="EMBL" id="AAZ55260.1"/>
    </source>
</evidence>
<feature type="domain" description="Coenzyme Q-binding protein COQ10 START" evidence="1">
    <location>
        <begin position="170"/>
        <end position="268"/>
    </location>
</feature>
<dbReference type="KEGG" id="tfu:Tfu_1222"/>
<dbReference type="SMR" id="Q47QK9"/>